<dbReference type="SUPFAM" id="SSF63829">
    <property type="entry name" value="Calcium-dependent phosphotriesterase"/>
    <property type="match status" value="3"/>
</dbReference>
<dbReference type="PROSITE" id="PS51257">
    <property type="entry name" value="PROKAR_LIPOPROTEIN"/>
    <property type="match status" value="1"/>
</dbReference>
<evidence type="ECO:0000256" key="2">
    <source>
        <dbReference type="ARBA" id="ARBA00012528"/>
    </source>
</evidence>
<dbReference type="InterPro" id="IPR000160">
    <property type="entry name" value="GGDEF_dom"/>
</dbReference>
<dbReference type="Gene3D" id="2.60.40.10">
    <property type="entry name" value="Immunoglobulins"/>
    <property type="match status" value="1"/>
</dbReference>
<dbReference type="Gene3D" id="2.130.10.10">
    <property type="entry name" value="YVTN repeat-like/Quinoprotein amine dehydrogenase"/>
    <property type="match status" value="3"/>
</dbReference>
<dbReference type="GO" id="GO:0043709">
    <property type="term" value="P:cell adhesion involved in single-species biofilm formation"/>
    <property type="evidence" value="ECO:0007669"/>
    <property type="project" value="TreeGrafter"/>
</dbReference>
<dbReference type="PANTHER" id="PTHR45138">
    <property type="entry name" value="REGULATORY COMPONENTS OF SENSORY TRANSDUCTION SYSTEM"/>
    <property type="match status" value="1"/>
</dbReference>
<feature type="coiled-coil region" evidence="3">
    <location>
        <begin position="779"/>
        <end position="806"/>
    </location>
</feature>
<feature type="signal peptide" evidence="5">
    <location>
        <begin position="1"/>
        <end position="22"/>
    </location>
</feature>
<keyword evidence="4" id="KW-1133">Transmembrane helix</keyword>
<accession>A0A917CPW1</accession>
<keyword evidence="3" id="KW-0175">Coiled coil</keyword>
<dbReference type="FunFam" id="3.30.70.270:FF:000001">
    <property type="entry name" value="Diguanylate cyclase domain protein"/>
    <property type="match status" value="1"/>
</dbReference>
<proteinExistence type="predicted"/>
<dbReference type="GO" id="GO:0052621">
    <property type="term" value="F:diguanylate cyclase activity"/>
    <property type="evidence" value="ECO:0007669"/>
    <property type="project" value="UniProtKB-EC"/>
</dbReference>
<dbReference type="Proteomes" id="UP000632858">
    <property type="component" value="Unassembled WGS sequence"/>
</dbReference>
<organism evidence="7 8">
    <name type="scientific">Arenimonas maotaiensis</name>
    <dbReference type="NCBI Taxonomy" id="1446479"/>
    <lineage>
        <taxon>Bacteria</taxon>
        <taxon>Pseudomonadati</taxon>
        <taxon>Pseudomonadota</taxon>
        <taxon>Gammaproteobacteria</taxon>
        <taxon>Lysobacterales</taxon>
        <taxon>Lysobacteraceae</taxon>
        <taxon>Arenimonas</taxon>
    </lineage>
</organism>
<evidence type="ECO:0000256" key="4">
    <source>
        <dbReference type="SAM" id="Phobius"/>
    </source>
</evidence>
<gene>
    <name evidence="7" type="ORF">GCM10010960_15560</name>
</gene>
<dbReference type="Pfam" id="PF00990">
    <property type="entry name" value="GGDEF"/>
    <property type="match status" value="1"/>
</dbReference>
<reference evidence="7" key="2">
    <citation type="submission" date="2020-09" db="EMBL/GenBank/DDBJ databases">
        <authorList>
            <person name="Sun Q."/>
            <person name="Zhou Y."/>
        </authorList>
    </citation>
    <scope>NUCLEOTIDE SEQUENCE</scope>
    <source>
        <strain evidence="7">CGMCC 1.12726</strain>
    </source>
</reference>
<dbReference type="NCBIfam" id="TIGR00254">
    <property type="entry name" value="GGDEF"/>
    <property type="match status" value="1"/>
</dbReference>
<dbReference type="GO" id="GO:0005886">
    <property type="term" value="C:plasma membrane"/>
    <property type="evidence" value="ECO:0007669"/>
    <property type="project" value="TreeGrafter"/>
</dbReference>
<feature type="chain" id="PRO_5037617805" description="diguanylate cyclase" evidence="5">
    <location>
        <begin position="23"/>
        <end position="979"/>
    </location>
</feature>
<dbReference type="RefSeq" id="WP_188449634.1">
    <property type="nucleotide sequence ID" value="NZ_BMFO01000003.1"/>
</dbReference>
<sequence length="979" mass="107154">MLRLAWVLLALMAFGSGMSCGAAREPISEYSRATWSTRNGLPHNQVNAIAQTPDGYLWFATWEGLVRYNGQDFRIFGPSNTPALKDNGIRRVTVSPRGSLVVSTSRGGVAVHRQGRWLHYGHTQGLAQEDISDAFEDGKGGLWVAYERDGLTYIAPDGNAVRWGAEQGVPEGRVYMVKADRQNVIWAATGSGLIRLENGRARLFDGGATPTGAVYAVADAPGGGLYLGAQRGLFLIRDGAVRNLAAPGDAVVSLQPDGATGVWFGTVNKGLRRYGPAGLEVLDTDNGMPNNNVRSLFMDREGSLWAGTSNGLIRFADLPFTSIDRNRGLRDNYVRTLLKRPDGSIMIGTARGLSRFEGGRVSPVNGDLSVESEAVLSLANASDGSMWIGMYSTGLLNWKDGKVRERMAEDSPLFGSQVRAILEDRAGNLWVGTSRGLFRKRGAEVARIGEDKGLPVEYVMALHEARDGRIWVGTTAGLVYIENGVVNSLPISRFDDAADVYAFHEDDDGTLWITTDRGVLRLRDGRLAAVNARHGLPVSSIFEIITDRSGNFWLTSNRGVIYAARAEMEAVADGRAPRLQTVRFSEADGMGSAQCNGTSGPAALRDDDGSIWVATADGVAVVQPNELSRHQITPPPALIETLMVDDRNVPLASPIRLPAGSRKVELFFASLLFRSSDQIQYRYRLDGFEDEWIYRDRLRNVQFTNLPPGRYVFRVSASVHGGDWSEGGEGLAFEILPKLHQRAWFYPSVAALALLVVFVLFRFRLSQLRRREAELSATVDERTRALHEKNIELEQLNQQISRQSAAFAQQARTDALTGLSNRRSLDEKLQNRLAAAIAAHQPLCFALLDIDHFKRVNDTWSHDAGDQALCRVAETIRRELGSVFQGRWRGSDLCGRWGGEEFALILPDRDAASALAICERLRAAVEAIDCSGFAPGLTLTVSIGLAERGDISHHEKLVSKADTNLYLAKNGGRNRVCGS</sequence>
<dbReference type="InterPro" id="IPR015943">
    <property type="entry name" value="WD40/YVTN_repeat-like_dom_sf"/>
</dbReference>
<dbReference type="InterPro" id="IPR029787">
    <property type="entry name" value="Nucleotide_cyclase"/>
</dbReference>
<evidence type="ECO:0000313" key="7">
    <source>
        <dbReference type="EMBL" id="GGF94735.1"/>
    </source>
</evidence>
<feature type="transmembrane region" description="Helical" evidence="4">
    <location>
        <begin position="743"/>
        <end position="761"/>
    </location>
</feature>
<comment type="cofactor">
    <cofactor evidence="1">
        <name>Mg(2+)</name>
        <dbReference type="ChEBI" id="CHEBI:18420"/>
    </cofactor>
</comment>
<comment type="caution">
    <text evidence="7">The sequence shown here is derived from an EMBL/GenBank/DDBJ whole genome shotgun (WGS) entry which is preliminary data.</text>
</comment>
<feature type="domain" description="GGDEF" evidence="6">
    <location>
        <begin position="841"/>
        <end position="979"/>
    </location>
</feature>
<dbReference type="SUPFAM" id="SSF55073">
    <property type="entry name" value="Nucleotide cyclase"/>
    <property type="match status" value="1"/>
</dbReference>
<keyword evidence="4" id="KW-0472">Membrane</keyword>
<dbReference type="AlphaFoldDB" id="A0A917CPW1"/>
<keyword evidence="5" id="KW-0732">Signal</keyword>
<dbReference type="EC" id="2.7.7.65" evidence="2"/>
<protein>
    <recommendedName>
        <fullName evidence="2">diguanylate cyclase</fullName>
        <ecNumber evidence="2">2.7.7.65</ecNumber>
    </recommendedName>
</protein>
<dbReference type="InterPro" id="IPR013783">
    <property type="entry name" value="Ig-like_fold"/>
</dbReference>
<evidence type="ECO:0000313" key="8">
    <source>
        <dbReference type="Proteomes" id="UP000632858"/>
    </source>
</evidence>
<dbReference type="InterPro" id="IPR011110">
    <property type="entry name" value="Reg_prop"/>
</dbReference>
<dbReference type="InterPro" id="IPR011123">
    <property type="entry name" value="Y_Y_Y"/>
</dbReference>
<keyword evidence="4" id="KW-0812">Transmembrane</keyword>
<dbReference type="Pfam" id="PF07495">
    <property type="entry name" value="Y_Y_Y"/>
    <property type="match status" value="1"/>
</dbReference>
<dbReference type="PROSITE" id="PS50887">
    <property type="entry name" value="GGDEF"/>
    <property type="match status" value="1"/>
</dbReference>
<dbReference type="InterPro" id="IPR043128">
    <property type="entry name" value="Rev_trsase/Diguanyl_cyclase"/>
</dbReference>
<dbReference type="EMBL" id="BMFO01000003">
    <property type="protein sequence ID" value="GGF94735.1"/>
    <property type="molecule type" value="Genomic_DNA"/>
</dbReference>
<evidence type="ECO:0000256" key="5">
    <source>
        <dbReference type="SAM" id="SignalP"/>
    </source>
</evidence>
<dbReference type="PANTHER" id="PTHR45138:SF24">
    <property type="entry name" value="DIGUANYLATE CYCLASE DGCC-RELATED"/>
    <property type="match status" value="1"/>
</dbReference>
<dbReference type="InterPro" id="IPR050469">
    <property type="entry name" value="Diguanylate_Cyclase"/>
</dbReference>
<name>A0A917CPW1_9GAMM</name>
<dbReference type="CDD" id="cd01949">
    <property type="entry name" value="GGDEF"/>
    <property type="match status" value="1"/>
</dbReference>
<reference evidence="7" key="1">
    <citation type="journal article" date="2014" name="Int. J. Syst. Evol. Microbiol.">
        <title>Complete genome sequence of Corynebacterium casei LMG S-19264T (=DSM 44701T), isolated from a smear-ripened cheese.</title>
        <authorList>
            <consortium name="US DOE Joint Genome Institute (JGI-PGF)"/>
            <person name="Walter F."/>
            <person name="Albersmeier A."/>
            <person name="Kalinowski J."/>
            <person name="Ruckert C."/>
        </authorList>
    </citation>
    <scope>NUCLEOTIDE SEQUENCE</scope>
    <source>
        <strain evidence="7">CGMCC 1.12726</strain>
    </source>
</reference>
<evidence type="ECO:0000256" key="1">
    <source>
        <dbReference type="ARBA" id="ARBA00001946"/>
    </source>
</evidence>
<evidence type="ECO:0000256" key="3">
    <source>
        <dbReference type="SAM" id="Coils"/>
    </source>
</evidence>
<dbReference type="GO" id="GO:1902201">
    <property type="term" value="P:negative regulation of bacterial-type flagellum-dependent cell motility"/>
    <property type="evidence" value="ECO:0007669"/>
    <property type="project" value="TreeGrafter"/>
</dbReference>
<dbReference type="Pfam" id="PF07494">
    <property type="entry name" value="Reg_prop"/>
    <property type="match status" value="5"/>
</dbReference>
<dbReference type="SMART" id="SM00267">
    <property type="entry name" value="GGDEF"/>
    <property type="match status" value="1"/>
</dbReference>
<evidence type="ECO:0000259" key="6">
    <source>
        <dbReference type="PROSITE" id="PS50887"/>
    </source>
</evidence>
<dbReference type="Gene3D" id="3.30.70.270">
    <property type="match status" value="1"/>
</dbReference>
<keyword evidence="8" id="KW-1185">Reference proteome</keyword>